<evidence type="ECO:0008006" key="3">
    <source>
        <dbReference type="Google" id="ProtNLM"/>
    </source>
</evidence>
<protein>
    <recommendedName>
        <fullName evidence="3">Glycosyl hydrolase family 32 N-terminal domain-containing protein</fullName>
    </recommendedName>
</protein>
<evidence type="ECO:0000313" key="2">
    <source>
        <dbReference type="Proteomes" id="UP000176527"/>
    </source>
</evidence>
<reference evidence="1 2" key="1">
    <citation type="journal article" date="2016" name="Nat. Commun.">
        <title>Thousands of microbial genomes shed light on interconnected biogeochemical processes in an aquifer system.</title>
        <authorList>
            <person name="Anantharaman K."/>
            <person name="Brown C.T."/>
            <person name="Hug L.A."/>
            <person name="Sharon I."/>
            <person name="Castelle C.J."/>
            <person name="Probst A.J."/>
            <person name="Thomas B.C."/>
            <person name="Singh A."/>
            <person name="Wilkins M.J."/>
            <person name="Karaoz U."/>
            <person name="Brodie E.L."/>
            <person name="Williams K.H."/>
            <person name="Hubbard S.S."/>
            <person name="Banfield J.F."/>
        </authorList>
    </citation>
    <scope>NUCLEOTIDE SEQUENCE [LARGE SCALE GENOMIC DNA]</scope>
</reference>
<proteinExistence type="predicted"/>
<dbReference type="Gene3D" id="2.115.10.20">
    <property type="entry name" value="Glycosyl hydrolase domain, family 43"/>
    <property type="match status" value="1"/>
</dbReference>
<accession>A0A1F5K8Y7</accession>
<dbReference type="EMBL" id="MFDE01000047">
    <property type="protein sequence ID" value="OGE37275.1"/>
    <property type="molecule type" value="Genomic_DNA"/>
</dbReference>
<dbReference type="Proteomes" id="UP000176527">
    <property type="component" value="Unassembled WGS sequence"/>
</dbReference>
<sequence length="138" mass="15640">MSAVSEDGVNFEEEEGIRFQYPQITDPDLIFINDKWFMYLSQGSKLIATSSDDGLTFKSENTIREKGSVSNTVYVDVDFYRQFYCFEGKIKSAKTSDGLNFQDEPGFRLEPDKGKAICDPAPVHLGGSWLMLYKVSNH</sequence>
<dbReference type="InterPro" id="IPR023296">
    <property type="entry name" value="Glyco_hydro_beta-prop_sf"/>
</dbReference>
<dbReference type="AlphaFoldDB" id="A0A1F5K8Y7"/>
<name>A0A1F5K8Y7_9BACT</name>
<evidence type="ECO:0000313" key="1">
    <source>
        <dbReference type="EMBL" id="OGE37275.1"/>
    </source>
</evidence>
<gene>
    <name evidence="1" type="ORF">A3F00_00900</name>
</gene>
<comment type="caution">
    <text evidence="1">The sequence shown here is derived from an EMBL/GenBank/DDBJ whole genome shotgun (WGS) entry which is preliminary data.</text>
</comment>
<dbReference type="SUPFAM" id="SSF75005">
    <property type="entry name" value="Arabinanase/levansucrase/invertase"/>
    <property type="match status" value="1"/>
</dbReference>
<organism evidence="1 2">
    <name type="scientific">Candidatus Daviesbacteria bacterium RIFCSPHIGHO2_12_FULL_37_11</name>
    <dbReference type="NCBI Taxonomy" id="1797777"/>
    <lineage>
        <taxon>Bacteria</taxon>
        <taxon>Candidatus Daviesiibacteriota</taxon>
    </lineage>
</organism>